<proteinExistence type="inferred from homology"/>
<keyword evidence="4 7" id="KW-1133">Transmembrane helix</keyword>
<dbReference type="AlphaFoldDB" id="A0A8S9Z5D1"/>
<evidence type="ECO:0000256" key="5">
    <source>
        <dbReference type="ARBA" id="ARBA00023136"/>
    </source>
</evidence>
<feature type="transmembrane region" description="Helical" evidence="7">
    <location>
        <begin position="325"/>
        <end position="342"/>
    </location>
</feature>
<keyword evidence="9" id="KW-1185">Reference proteome</keyword>
<keyword evidence="6" id="KW-0862">Zinc</keyword>
<keyword evidence="5 7" id="KW-0472">Membrane</keyword>
<dbReference type="OrthoDB" id="5585746at2759"/>
<dbReference type="Proteomes" id="UP000822476">
    <property type="component" value="Unassembled WGS sequence"/>
</dbReference>
<dbReference type="GO" id="GO:0033211">
    <property type="term" value="P:adiponectin-activated signaling pathway"/>
    <property type="evidence" value="ECO:0007669"/>
    <property type="project" value="TreeGrafter"/>
</dbReference>
<feature type="transmembrane region" description="Helical" evidence="7">
    <location>
        <begin position="388"/>
        <end position="408"/>
    </location>
</feature>
<evidence type="ECO:0000256" key="4">
    <source>
        <dbReference type="ARBA" id="ARBA00022989"/>
    </source>
</evidence>
<dbReference type="PANTHER" id="PTHR20855:SF52">
    <property type="entry name" value="ADIPONECTIN RECEPTOR PROTEIN"/>
    <property type="match status" value="1"/>
</dbReference>
<dbReference type="PANTHER" id="PTHR20855">
    <property type="entry name" value="ADIPOR/PROGESTIN RECEPTOR-RELATED"/>
    <property type="match status" value="1"/>
</dbReference>
<evidence type="ECO:0000313" key="8">
    <source>
        <dbReference type="EMBL" id="KAF7258337.1"/>
    </source>
</evidence>
<protein>
    <recommendedName>
        <fullName evidence="10">Adiponectin receptor</fullName>
    </recommendedName>
</protein>
<evidence type="ECO:0000256" key="2">
    <source>
        <dbReference type="ARBA" id="ARBA00007018"/>
    </source>
</evidence>
<gene>
    <name evidence="8" type="ORF">EG68_04426</name>
</gene>
<keyword evidence="3 7" id="KW-0812">Transmembrane</keyword>
<organism evidence="8 9">
    <name type="scientific">Paragonimus skrjabini miyazakii</name>
    <dbReference type="NCBI Taxonomy" id="59628"/>
    <lineage>
        <taxon>Eukaryota</taxon>
        <taxon>Metazoa</taxon>
        <taxon>Spiralia</taxon>
        <taxon>Lophotrochozoa</taxon>
        <taxon>Platyhelminthes</taxon>
        <taxon>Trematoda</taxon>
        <taxon>Digenea</taxon>
        <taxon>Plagiorchiida</taxon>
        <taxon>Troglotremata</taxon>
        <taxon>Troglotrematidae</taxon>
        <taxon>Paragonimus</taxon>
    </lineage>
</organism>
<evidence type="ECO:0000256" key="7">
    <source>
        <dbReference type="SAM" id="Phobius"/>
    </source>
</evidence>
<evidence type="ECO:0000256" key="3">
    <source>
        <dbReference type="ARBA" id="ARBA00022692"/>
    </source>
</evidence>
<evidence type="ECO:0008006" key="10">
    <source>
        <dbReference type="Google" id="ProtNLM"/>
    </source>
</evidence>
<dbReference type="GO" id="GO:0046872">
    <property type="term" value="F:metal ion binding"/>
    <property type="evidence" value="ECO:0007669"/>
    <property type="project" value="UniProtKB-KW"/>
</dbReference>
<dbReference type="Pfam" id="PF03006">
    <property type="entry name" value="HlyIII"/>
    <property type="match status" value="1"/>
</dbReference>
<reference evidence="8" key="1">
    <citation type="submission" date="2019-07" db="EMBL/GenBank/DDBJ databases">
        <title>Annotation for the trematode Paragonimus miyazaki's.</title>
        <authorList>
            <person name="Choi Y.-J."/>
        </authorList>
    </citation>
    <scope>NUCLEOTIDE SEQUENCE</scope>
    <source>
        <strain evidence="8">Japan</strain>
    </source>
</reference>
<name>A0A8S9Z5D1_9TREM</name>
<evidence type="ECO:0000313" key="9">
    <source>
        <dbReference type="Proteomes" id="UP000822476"/>
    </source>
</evidence>
<dbReference type="InterPro" id="IPR004254">
    <property type="entry name" value="AdipoR/HlyIII-related"/>
</dbReference>
<feature type="transmembrane region" description="Helical" evidence="7">
    <location>
        <begin position="354"/>
        <end position="376"/>
    </location>
</feature>
<feature type="binding site" evidence="6">
    <location>
        <position position="280"/>
    </location>
    <ligand>
        <name>Zn(2+)</name>
        <dbReference type="ChEBI" id="CHEBI:29105"/>
    </ligand>
</feature>
<feature type="transmembrane region" description="Helical" evidence="7">
    <location>
        <begin position="260"/>
        <end position="284"/>
    </location>
</feature>
<keyword evidence="6" id="KW-0479">Metal-binding</keyword>
<accession>A0A8S9Z5D1</accession>
<feature type="transmembrane region" description="Helical" evidence="7">
    <location>
        <begin position="229"/>
        <end position="248"/>
    </location>
</feature>
<feature type="transmembrane region" description="Helical" evidence="7">
    <location>
        <begin position="296"/>
        <end position="313"/>
    </location>
</feature>
<comment type="similarity">
    <text evidence="2">Belongs to the ADIPOR family.</text>
</comment>
<dbReference type="EMBL" id="JTDE01001789">
    <property type="protein sequence ID" value="KAF7258337.1"/>
    <property type="molecule type" value="Genomic_DNA"/>
</dbReference>
<comment type="subcellular location">
    <subcellularLocation>
        <location evidence="1">Membrane</location>
        <topology evidence="1">Multi-pass membrane protein</topology>
    </subcellularLocation>
</comment>
<dbReference type="GO" id="GO:0005886">
    <property type="term" value="C:plasma membrane"/>
    <property type="evidence" value="ECO:0007669"/>
    <property type="project" value="TreeGrafter"/>
</dbReference>
<evidence type="ECO:0000256" key="1">
    <source>
        <dbReference type="ARBA" id="ARBA00004141"/>
    </source>
</evidence>
<evidence type="ECO:0000256" key="6">
    <source>
        <dbReference type="PIRSR" id="PIRSR604254-1"/>
    </source>
</evidence>
<dbReference type="GO" id="GO:0038023">
    <property type="term" value="F:signaling receptor activity"/>
    <property type="evidence" value="ECO:0007669"/>
    <property type="project" value="TreeGrafter"/>
</dbReference>
<sequence length="507" mass="57373">MPPGIKLLPGVVFGFHPALLTMEEYSPAFSDAPTSKSGLQQSRPIHRRMHSDGSAQLNSVSGAVSDLRGMDSDTEPNGPIGATGITTHNVVRRRKFPEFCFLNESPSPSVTCKTEFSGSEIYPNSLDLSAAHLADCRSTFTHRRSASHSGHFFSSAAQELGEVAISAVEQAEELVLHLWKQGWKVVNHHSLPHWLKDNDYLLRGHRPQLPSFRECFRSIFRLHTETGNIWTHLIGFVCFLILSITYLLRPGFNLHWQEKMVVQVCFVSAILALGFSWLFHTVYCHSERVGRLFNKLDYVGIALLVFGSSIPWLHYSFYCHVPYKVVYMSAVFILGFICVIVCTQDHFLAPAYRAARAGLFICLGLSAVIPCTHYLLMEGFWEAVSYSAFGWLLLMAVLYISGAVIYAIRIPERFYPGKFDIWECFLSDRREGMREISKPSNIPCVCRLGCIGPSERYYANRGISSFEKHLWHLSANFIVNKLIRSHVHAFHSLLYWIVVDPYSAHNS</sequence>
<comment type="caution">
    <text evidence="8">The sequence shown here is derived from an EMBL/GenBank/DDBJ whole genome shotgun (WGS) entry which is preliminary data.</text>
</comment>